<accession>A0A1J1GWW0</accession>
<dbReference type="PIRSF" id="PIRSF000513">
    <property type="entry name" value="Thz_kinase"/>
    <property type="match status" value="1"/>
</dbReference>
<dbReference type="CDD" id="cd01170">
    <property type="entry name" value="THZ_kinase"/>
    <property type="match status" value="1"/>
</dbReference>
<dbReference type="GO" id="GO:0009228">
    <property type="term" value="P:thiamine biosynthetic process"/>
    <property type="evidence" value="ECO:0007669"/>
    <property type="project" value="UniProtKB-KW"/>
</dbReference>
<comment type="caution">
    <text evidence="12">The sequence shown here is derived from an EMBL/GenBank/DDBJ whole genome shotgun (WGS) entry which is preliminary data.</text>
</comment>
<evidence type="ECO:0000256" key="3">
    <source>
        <dbReference type="ARBA" id="ARBA00004868"/>
    </source>
</evidence>
<evidence type="ECO:0000256" key="4">
    <source>
        <dbReference type="ARBA" id="ARBA00012129"/>
    </source>
</evidence>
<evidence type="ECO:0000256" key="5">
    <source>
        <dbReference type="ARBA" id="ARBA00022679"/>
    </source>
</evidence>
<keyword evidence="8 12" id="KW-0418">Kinase</keyword>
<dbReference type="RefSeq" id="XP_028529836.1">
    <property type="nucleotide sequence ID" value="XM_028673378.1"/>
</dbReference>
<dbReference type="OMA" id="KRPLVHN"/>
<keyword evidence="10" id="KW-0460">Magnesium</keyword>
<evidence type="ECO:0000256" key="6">
    <source>
        <dbReference type="ARBA" id="ARBA00022723"/>
    </source>
</evidence>
<proteinExistence type="predicted"/>
<keyword evidence="6" id="KW-0479">Metal-binding</keyword>
<keyword evidence="13" id="KW-1185">Reference proteome</keyword>
<protein>
    <recommendedName>
        <fullName evidence="4">hydroxyethylthiazole kinase</fullName>
        <ecNumber evidence="4">2.7.1.50</ecNumber>
    </recommendedName>
</protein>
<dbReference type="VEuPathDB" id="PlasmoDB:PGAL8A_00461300"/>
<comment type="catalytic activity">
    <reaction evidence="1">
        <text>5-(2-hydroxyethyl)-4-methylthiazole + ATP = 4-methyl-5-(2-phosphooxyethyl)-thiazole + ADP + H(+)</text>
        <dbReference type="Rhea" id="RHEA:24212"/>
        <dbReference type="ChEBI" id="CHEBI:15378"/>
        <dbReference type="ChEBI" id="CHEBI:17957"/>
        <dbReference type="ChEBI" id="CHEBI:30616"/>
        <dbReference type="ChEBI" id="CHEBI:58296"/>
        <dbReference type="ChEBI" id="CHEBI:456216"/>
        <dbReference type="EC" id="2.7.1.50"/>
    </reaction>
</comment>
<gene>
    <name evidence="12" type="ORF">PGAL8A_00461300</name>
</gene>
<keyword evidence="9" id="KW-0067">ATP-binding</keyword>
<dbReference type="Proteomes" id="UP000220797">
    <property type="component" value="Unassembled WGS sequence"/>
</dbReference>
<keyword evidence="11" id="KW-0784">Thiamine biosynthesis</keyword>
<dbReference type="NCBIfam" id="NF006830">
    <property type="entry name" value="PRK09355.1"/>
    <property type="match status" value="1"/>
</dbReference>
<dbReference type="GO" id="GO:0009229">
    <property type="term" value="P:thiamine diphosphate biosynthetic process"/>
    <property type="evidence" value="ECO:0007669"/>
    <property type="project" value="UniProtKB-UniPathway"/>
</dbReference>
<dbReference type="OrthoDB" id="4994at2759"/>
<evidence type="ECO:0000256" key="2">
    <source>
        <dbReference type="ARBA" id="ARBA00001946"/>
    </source>
</evidence>
<dbReference type="GO" id="GO:0005524">
    <property type="term" value="F:ATP binding"/>
    <property type="evidence" value="ECO:0007669"/>
    <property type="project" value="UniProtKB-KW"/>
</dbReference>
<dbReference type="Gene3D" id="3.40.1190.20">
    <property type="match status" value="1"/>
</dbReference>
<evidence type="ECO:0000256" key="10">
    <source>
        <dbReference type="ARBA" id="ARBA00022842"/>
    </source>
</evidence>
<dbReference type="PRINTS" id="PR01099">
    <property type="entry name" value="HYETHTZKNASE"/>
</dbReference>
<dbReference type="GO" id="GO:0000287">
    <property type="term" value="F:magnesium ion binding"/>
    <property type="evidence" value="ECO:0007669"/>
    <property type="project" value="InterPro"/>
</dbReference>
<comment type="cofactor">
    <cofactor evidence="2">
        <name>Mg(2+)</name>
        <dbReference type="ChEBI" id="CHEBI:18420"/>
    </cofactor>
</comment>
<evidence type="ECO:0000256" key="1">
    <source>
        <dbReference type="ARBA" id="ARBA00001771"/>
    </source>
</evidence>
<organism evidence="12 13">
    <name type="scientific">Plasmodium gallinaceum</name>
    <dbReference type="NCBI Taxonomy" id="5849"/>
    <lineage>
        <taxon>Eukaryota</taxon>
        <taxon>Sar</taxon>
        <taxon>Alveolata</taxon>
        <taxon>Apicomplexa</taxon>
        <taxon>Aconoidasida</taxon>
        <taxon>Haemosporida</taxon>
        <taxon>Plasmodiidae</taxon>
        <taxon>Plasmodium</taxon>
        <taxon>Plasmodium (Haemamoeba)</taxon>
    </lineage>
</organism>
<reference evidence="12" key="1">
    <citation type="submission" date="2015-04" db="EMBL/GenBank/DDBJ databases">
        <authorList>
            <consortium name="Pathogen Informatics"/>
        </authorList>
    </citation>
    <scope>NUCLEOTIDE SEQUENCE [LARGE SCALE GENOMIC DNA]</scope>
    <source>
        <strain evidence="12">8A</strain>
    </source>
</reference>
<dbReference type="AlphaFoldDB" id="A0A1J1GWW0"/>
<dbReference type="InterPro" id="IPR000417">
    <property type="entry name" value="Hyethyz_kinase"/>
</dbReference>
<evidence type="ECO:0000256" key="8">
    <source>
        <dbReference type="ARBA" id="ARBA00022777"/>
    </source>
</evidence>
<dbReference type="InterPro" id="IPR029056">
    <property type="entry name" value="Ribokinase-like"/>
</dbReference>
<dbReference type="Pfam" id="PF02110">
    <property type="entry name" value="HK"/>
    <property type="match status" value="1"/>
</dbReference>
<keyword evidence="7" id="KW-0547">Nucleotide-binding</keyword>
<name>A0A1J1GWW0_PLAGA</name>
<evidence type="ECO:0000256" key="11">
    <source>
        <dbReference type="ARBA" id="ARBA00022977"/>
    </source>
</evidence>
<dbReference type="EMBL" id="CVMV01000083">
    <property type="protein sequence ID" value="CRG97033.1"/>
    <property type="molecule type" value="Genomic_DNA"/>
</dbReference>
<dbReference type="SUPFAM" id="SSF53613">
    <property type="entry name" value="Ribokinase-like"/>
    <property type="match status" value="1"/>
</dbReference>
<evidence type="ECO:0000313" key="12">
    <source>
        <dbReference type="EMBL" id="CRG97033.1"/>
    </source>
</evidence>
<comment type="pathway">
    <text evidence="3">Cofactor biosynthesis; thiamine diphosphate biosynthesis; 4-methyl-5-(2-phosphoethyl)-thiazole from 5-(2-hydroxyethyl)-4-methylthiazole: step 1/1.</text>
</comment>
<dbReference type="GeneID" id="39733146"/>
<sequence length="308" mass="34558">MSIFKVHLKKLNCNIKNRFFSSLNKLNNVKDFHDEIIKCIEKVKEVNPLVHCITNRVTTEKMANSLLAFGSSPAMIDNPKEVEEFAKVSSCTYFNLGLHTSQIDNINVLEKLRKEIMKDDLILIIDPIAVGATKYRTNIIKEIILKCKPNVIKGNVAEIFYLDKEEFVGKGVDSNNSSLNEADIIRSARNVALKYNCTVVVTSKCDYIVSKCSHNIAKINCDLKILTKITGSGCSVGALCAAATSVNSQNSFIACTSATLIYKLAAFKAYKKETYPGSLSHKIIDYIYYYSNNPQFLNFQVLDFYKII</sequence>
<evidence type="ECO:0000256" key="7">
    <source>
        <dbReference type="ARBA" id="ARBA00022741"/>
    </source>
</evidence>
<dbReference type="GO" id="GO:0004417">
    <property type="term" value="F:hydroxyethylthiazole kinase activity"/>
    <property type="evidence" value="ECO:0007669"/>
    <property type="project" value="UniProtKB-EC"/>
</dbReference>
<dbReference type="EC" id="2.7.1.50" evidence="4"/>
<evidence type="ECO:0000256" key="9">
    <source>
        <dbReference type="ARBA" id="ARBA00022840"/>
    </source>
</evidence>
<evidence type="ECO:0000313" key="13">
    <source>
        <dbReference type="Proteomes" id="UP000220797"/>
    </source>
</evidence>
<dbReference type="UniPathway" id="UPA00060">
    <property type="reaction ID" value="UER00139"/>
</dbReference>
<keyword evidence="5 12" id="KW-0808">Transferase</keyword>